<dbReference type="Gene3D" id="1.20.1280.50">
    <property type="match status" value="3"/>
</dbReference>
<organism evidence="2 3">
    <name type="scientific">Digitaria exilis</name>
    <dbReference type="NCBI Taxonomy" id="1010633"/>
    <lineage>
        <taxon>Eukaryota</taxon>
        <taxon>Viridiplantae</taxon>
        <taxon>Streptophyta</taxon>
        <taxon>Embryophyta</taxon>
        <taxon>Tracheophyta</taxon>
        <taxon>Spermatophyta</taxon>
        <taxon>Magnoliopsida</taxon>
        <taxon>Liliopsida</taxon>
        <taxon>Poales</taxon>
        <taxon>Poaceae</taxon>
        <taxon>PACMAD clade</taxon>
        <taxon>Panicoideae</taxon>
        <taxon>Panicodae</taxon>
        <taxon>Paniceae</taxon>
        <taxon>Anthephorinae</taxon>
        <taxon>Digitaria</taxon>
    </lineage>
</organism>
<dbReference type="InterPro" id="IPR055302">
    <property type="entry name" value="F-box_dom-containing"/>
</dbReference>
<dbReference type="EMBL" id="JACEFO010002392">
    <property type="protein sequence ID" value="KAF8661894.1"/>
    <property type="molecule type" value="Genomic_DNA"/>
</dbReference>
<feature type="domain" description="F-box" evidence="1">
    <location>
        <begin position="30"/>
        <end position="66"/>
    </location>
</feature>
<dbReference type="CDD" id="cd22160">
    <property type="entry name" value="F-box_AtFBL13-like"/>
    <property type="match status" value="1"/>
</dbReference>
<reference evidence="2" key="1">
    <citation type="submission" date="2020-07" db="EMBL/GenBank/DDBJ databases">
        <title>Genome sequence and genetic diversity analysis of an under-domesticated orphan crop, white fonio (Digitaria exilis).</title>
        <authorList>
            <person name="Bennetzen J.L."/>
            <person name="Chen S."/>
            <person name="Ma X."/>
            <person name="Wang X."/>
            <person name="Yssel A.E.J."/>
            <person name="Chaluvadi S.R."/>
            <person name="Johnson M."/>
            <person name="Gangashetty P."/>
            <person name="Hamidou F."/>
            <person name="Sanogo M.D."/>
            <person name="Zwaenepoel A."/>
            <person name="Wallace J."/>
            <person name="Van De Peer Y."/>
            <person name="Van Deynze A."/>
        </authorList>
    </citation>
    <scope>NUCLEOTIDE SEQUENCE</scope>
    <source>
        <tissue evidence="2">Leaves</tissue>
    </source>
</reference>
<evidence type="ECO:0000313" key="2">
    <source>
        <dbReference type="EMBL" id="KAF8661894.1"/>
    </source>
</evidence>
<comment type="caution">
    <text evidence="2">The sequence shown here is derived from an EMBL/GenBank/DDBJ whole genome shotgun (WGS) entry which is preliminary data.</text>
</comment>
<dbReference type="SUPFAM" id="SSF81383">
    <property type="entry name" value="F-box domain"/>
    <property type="match status" value="3"/>
</dbReference>
<keyword evidence="3" id="KW-1185">Reference proteome</keyword>
<feature type="domain" description="F-box" evidence="1">
    <location>
        <begin position="251"/>
        <end position="287"/>
    </location>
</feature>
<dbReference type="InterPro" id="IPR036047">
    <property type="entry name" value="F-box-like_dom_sf"/>
</dbReference>
<dbReference type="InterPro" id="IPR001810">
    <property type="entry name" value="F-box_dom"/>
</dbReference>
<dbReference type="PROSITE" id="PS50181">
    <property type="entry name" value="FBOX"/>
    <property type="match status" value="3"/>
</dbReference>
<evidence type="ECO:0000259" key="1">
    <source>
        <dbReference type="PROSITE" id="PS50181"/>
    </source>
</evidence>
<dbReference type="InterPro" id="IPR055411">
    <property type="entry name" value="LRR_FXL15/At3g58940/PEG3-like"/>
</dbReference>
<dbReference type="InterPro" id="IPR006566">
    <property type="entry name" value="FBD"/>
</dbReference>
<dbReference type="Proteomes" id="UP000636709">
    <property type="component" value="Unassembled WGS sequence"/>
</dbReference>
<proteinExistence type="predicted"/>
<dbReference type="Pfam" id="PF24758">
    <property type="entry name" value="LRR_At5g56370"/>
    <property type="match status" value="1"/>
</dbReference>
<dbReference type="PANTHER" id="PTHR32141">
    <property type="match status" value="1"/>
</dbReference>
<dbReference type="PANTHER" id="PTHR32141:SF116">
    <property type="entry name" value="FBD DOMAIN-CONTAINING PROTEIN"/>
    <property type="match status" value="1"/>
</dbReference>
<protein>
    <recommendedName>
        <fullName evidence="1">F-box domain-containing protein</fullName>
    </recommendedName>
</protein>
<dbReference type="SMART" id="SM00256">
    <property type="entry name" value="FBOX"/>
    <property type="match status" value="3"/>
</dbReference>
<dbReference type="OrthoDB" id="830605at2759"/>
<dbReference type="SUPFAM" id="SSF52047">
    <property type="entry name" value="RNI-like"/>
    <property type="match status" value="1"/>
</dbReference>
<dbReference type="Pfam" id="PF00646">
    <property type="entry name" value="F-box"/>
    <property type="match status" value="3"/>
</dbReference>
<dbReference type="AlphaFoldDB" id="A0A835AGH5"/>
<dbReference type="Pfam" id="PF08387">
    <property type="entry name" value="FBD"/>
    <property type="match status" value="1"/>
</dbReference>
<feature type="domain" description="F-box" evidence="1">
    <location>
        <begin position="201"/>
        <end position="237"/>
    </location>
</feature>
<name>A0A835AGH5_9POAL</name>
<evidence type="ECO:0000313" key="3">
    <source>
        <dbReference type="Proteomes" id="UP000636709"/>
    </source>
</evidence>
<dbReference type="InterPro" id="IPR053781">
    <property type="entry name" value="F-box_AtFBL13-like"/>
</dbReference>
<sequence>MATADHAISIHPTPTFSPYEGSLATSGVNRCDINRLPIDFLSKVLQRLPLKEAARTAVVSHRWRDVWRHAISPPPSIGRIRTFAGSSLASSGVNSGEAPSVFFRENPSVLFPFGLLSPCNILIDFVATQLPVKDAALLSDILTTQMPVKDYEWRSFLSQRWLLDLLTPPFSLDEGGITLPDVDILRNGEDRICCLPVNGGEDRISRLPDELLSSIVTRLPLKDAARTAVLSPRWRHVWVGCVAASDIKGVEDRISRLPSHLLSNIITHLPIKDAARTPALSHRWRRVWASTPLVLDDADLFPDNCVVRWRTITDAVSCVLAAHQGPFLSIRLTHSFYLAVTRDMALARKWLRVLADKGVERLELFNYPDSTFTSLPSEILCMASLCRLDLRHWDFPSTDVLIRGVNVFPRLRELRLCEIHFRTVDIDRLLQYSPELEFLVIIASDGKPPTVRIRNCNLKCVIFWMSVADMFQVLLAPSLERLILWSKKPDGQPIDDFPIRLNIGYAPNLNVLGYLDPKIHILEIGSTIIESGGDDEPIGEFNFWVEAIPIRCLQSTLRKVVFKNYHGYDSELAFLRFIWERAHVLEKLVVDLAGRDDPALIEEVATKLKSKVCGKRIWKNRKAMVVLRTGGSNWSLSIASNLTLSDPFDF</sequence>
<accession>A0A835AGH5</accession>
<gene>
    <name evidence="2" type="ORF">HU200_056854</name>
</gene>